<feature type="transmembrane region" description="Helical" evidence="5">
    <location>
        <begin position="21"/>
        <end position="48"/>
    </location>
</feature>
<feature type="domain" description="ABC transmembrane type-1" evidence="6">
    <location>
        <begin position="69"/>
        <end position="268"/>
    </location>
</feature>
<comment type="subcellular location">
    <subcellularLocation>
        <location evidence="5">Cell membrane</location>
        <topology evidence="5">Multi-pass membrane protein</topology>
    </subcellularLocation>
    <subcellularLocation>
        <location evidence="1">Membrane</location>
        <topology evidence="1">Multi-pass membrane protein</topology>
    </subcellularLocation>
</comment>
<dbReference type="RefSeq" id="WP_090038991.1">
    <property type="nucleotide sequence ID" value="NZ_FOKI01000004.1"/>
</dbReference>
<evidence type="ECO:0000256" key="4">
    <source>
        <dbReference type="ARBA" id="ARBA00023136"/>
    </source>
</evidence>
<keyword evidence="8" id="KW-1185">Reference proteome</keyword>
<evidence type="ECO:0000256" key="1">
    <source>
        <dbReference type="ARBA" id="ARBA00004141"/>
    </source>
</evidence>
<evidence type="ECO:0000256" key="5">
    <source>
        <dbReference type="RuleBase" id="RU363032"/>
    </source>
</evidence>
<dbReference type="PANTHER" id="PTHR43496:SF1">
    <property type="entry name" value="POLYGALACTURONAN_RHAMNOGALACTURONAN TRANSPORT SYSTEM PERMEASE PROTEIN YTEP"/>
    <property type="match status" value="1"/>
</dbReference>
<dbReference type="EMBL" id="FOKI01000004">
    <property type="protein sequence ID" value="SFA85108.1"/>
    <property type="molecule type" value="Genomic_DNA"/>
</dbReference>
<dbReference type="PROSITE" id="PS50928">
    <property type="entry name" value="ABC_TM1"/>
    <property type="match status" value="2"/>
</dbReference>
<feature type="transmembrane region" description="Helical" evidence="5">
    <location>
        <begin position="384"/>
        <end position="406"/>
    </location>
</feature>
<dbReference type="STRING" id="84698.SAMN04488528_1004145"/>
<dbReference type="GO" id="GO:0005886">
    <property type="term" value="C:plasma membrane"/>
    <property type="evidence" value="ECO:0007669"/>
    <property type="project" value="UniProtKB-SubCell"/>
</dbReference>
<evidence type="ECO:0000256" key="2">
    <source>
        <dbReference type="ARBA" id="ARBA00022692"/>
    </source>
</evidence>
<feature type="transmembrane region" description="Helical" evidence="5">
    <location>
        <begin position="302"/>
        <end position="328"/>
    </location>
</feature>
<keyword evidence="2 5" id="KW-0812">Transmembrane</keyword>
<dbReference type="CDD" id="cd06261">
    <property type="entry name" value="TM_PBP2"/>
    <property type="match status" value="2"/>
</dbReference>
<dbReference type="Pfam" id="PF00528">
    <property type="entry name" value="BPD_transp_1"/>
    <property type="match status" value="2"/>
</dbReference>
<protein>
    <submittedName>
        <fullName evidence="7">Iron(III) transport system permease protein</fullName>
    </submittedName>
</protein>
<dbReference type="InterPro" id="IPR000515">
    <property type="entry name" value="MetI-like"/>
</dbReference>
<feature type="transmembrane region" description="Helical" evidence="5">
    <location>
        <begin position="412"/>
        <end position="428"/>
    </location>
</feature>
<name>A0A1I0WA09_9CLOT</name>
<keyword evidence="4 5" id="KW-0472">Membrane</keyword>
<dbReference type="SUPFAM" id="SSF161098">
    <property type="entry name" value="MetI-like"/>
    <property type="match status" value="2"/>
</dbReference>
<keyword evidence="5" id="KW-0813">Transport</keyword>
<evidence type="ECO:0000313" key="8">
    <source>
        <dbReference type="Proteomes" id="UP000198619"/>
    </source>
</evidence>
<dbReference type="PANTHER" id="PTHR43496">
    <property type="entry name" value="PROTEIN LPLB"/>
    <property type="match status" value="1"/>
</dbReference>
<feature type="domain" description="ABC transmembrane type-1" evidence="6">
    <location>
        <begin position="349"/>
        <end position="539"/>
    </location>
</feature>
<feature type="transmembrane region" description="Helical" evidence="5">
    <location>
        <begin position="107"/>
        <end position="127"/>
    </location>
</feature>
<dbReference type="InterPro" id="IPR035906">
    <property type="entry name" value="MetI-like_sf"/>
</dbReference>
<dbReference type="AlphaFoldDB" id="A0A1I0WA09"/>
<dbReference type="Proteomes" id="UP000198619">
    <property type="component" value="Unassembled WGS sequence"/>
</dbReference>
<feature type="transmembrane region" description="Helical" evidence="5">
    <location>
        <begin position="68"/>
        <end position="95"/>
    </location>
</feature>
<comment type="similarity">
    <text evidence="5">Belongs to the binding-protein-dependent transport system permease family.</text>
</comment>
<organism evidence="7 8">
    <name type="scientific">Clostridium frigidicarnis</name>
    <dbReference type="NCBI Taxonomy" id="84698"/>
    <lineage>
        <taxon>Bacteria</taxon>
        <taxon>Bacillati</taxon>
        <taxon>Bacillota</taxon>
        <taxon>Clostridia</taxon>
        <taxon>Eubacteriales</taxon>
        <taxon>Clostridiaceae</taxon>
        <taxon>Clostridium</taxon>
    </lineage>
</organism>
<dbReference type="OrthoDB" id="57323at2"/>
<feature type="transmembrane region" description="Helical" evidence="5">
    <location>
        <begin position="518"/>
        <end position="539"/>
    </location>
</feature>
<evidence type="ECO:0000256" key="3">
    <source>
        <dbReference type="ARBA" id="ARBA00022989"/>
    </source>
</evidence>
<accession>A0A1I0WA09</accession>
<feature type="transmembrane region" description="Helical" evidence="5">
    <location>
        <begin position="475"/>
        <end position="498"/>
    </location>
</feature>
<feature type="transmembrane region" description="Helical" evidence="5">
    <location>
        <begin position="348"/>
        <end position="372"/>
    </location>
</feature>
<keyword evidence="3 5" id="KW-1133">Transmembrane helix</keyword>
<feature type="transmembrane region" description="Helical" evidence="5">
    <location>
        <begin position="247"/>
        <end position="266"/>
    </location>
</feature>
<sequence>MRNKNKRVPNLGTRFCGFFDKVLIVLIISLIVLFILWPVIAVISKSLFLNGKFTLDLYKNIFTNNKKLIYNSLFVATITTIISTVFSIVISTYVYFSNNRTKKILMLILMLTMISPPFVSSLAYIQLFGRRGFITYKILKLNINPYGWQGIVSMQSLGFISLNSLMILGFIKNINKSLLQSSRDLGASVLYTFRRVLLPLMAPSIIVCSLLTFIRSLSDFGTPMTIGGAFNTLATEIYLKIIAQGDLPMAAAMNILILVPTILIFIPYRMYMKTANNTYNEKVTSNTVDFKFKGIVLIIFRIITYLFVVVMIVQYLTIFLSAITKFSYGKTSFTFEYIKYLKEYNASSIIRSIIYGLITGIIGTFIGMIISYYMERRKIRGRKIIDFIVTIPYIIPGTFFGIGYILAFNSEPLALTGTAFIVVLNCIFKQLPMVTKTTSASLSQINRDMEYSAKDLGANKFYILKDMIFPNVKSAFIVGFINNFTATMTTLGAVIFLIYPGQKVATIDLFEAINGGNYGVAGAISSIIIIITLLINIGFSKLVLRNEEY</sequence>
<evidence type="ECO:0000313" key="7">
    <source>
        <dbReference type="EMBL" id="SFA85108.1"/>
    </source>
</evidence>
<dbReference type="GO" id="GO:0055085">
    <property type="term" value="P:transmembrane transport"/>
    <property type="evidence" value="ECO:0007669"/>
    <property type="project" value="InterPro"/>
</dbReference>
<reference evidence="7 8" key="1">
    <citation type="submission" date="2016-10" db="EMBL/GenBank/DDBJ databases">
        <authorList>
            <person name="de Groot N.N."/>
        </authorList>
    </citation>
    <scope>NUCLEOTIDE SEQUENCE [LARGE SCALE GENOMIC DNA]</scope>
    <source>
        <strain evidence="7 8">DSM 12271</strain>
    </source>
</reference>
<evidence type="ECO:0000259" key="6">
    <source>
        <dbReference type="PROSITE" id="PS50928"/>
    </source>
</evidence>
<proteinExistence type="inferred from homology"/>
<dbReference type="Gene3D" id="1.10.3720.10">
    <property type="entry name" value="MetI-like"/>
    <property type="match status" value="2"/>
</dbReference>
<feature type="transmembrane region" description="Helical" evidence="5">
    <location>
        <begin position="147"/>
        <end position="171"/>
    </location>
</feature>
<feature type="transmembrane region" description="Helical" evidence="5">
    <location>
        <begin position="192"/>
        <end position="214"/>
    </location>
</feature>
<gene>
    <name evidence="7" type="ORF">SAMN04488528_1004145</name>
</gene>